<dbReference type="RefSeq" id="WP_202654515.1">
    <property type="nucleotide sequence ID" value="NZ_JAESWB010000181.1"/>
</dbReference>
<gene>
    <name evidence="2" type="ORF">JK635_13660</name>
</gene>
<keyword evidence="3" id="KW-1185">Reference proteome</keyword>
<feature type="signal peptide" evidence="1">
    <location>
        <begin position="1"/>
        <end position="25"/>
    </location>
</feature>
<comment type="caution">
    <text evidence="2">The sequence shown here is derived from an EMBL/GenBank/DDBJ whole genome shotgun (WGS) entry which is preliminary data.</text>
</comment>
<proteinExistence type="predicted"/>
<dbReference type="Proteomes" id="UP000623967">
    <property type="component" value="Unassembled WGS sequence"/>
</dbReference>
<dbReference type="EMBL" id="JAESWB010000181">
    <property type="protein sequence ID" value="MBL4953257.1"/>
    <property type="molecule type" value="Genomic_DNA"/>
</dbReference>
<reference evidence="2 3" key="1">
    <citation type="submission" date="2021-01" db="EMBL/GenBank/DDBJ databases">
        <title>Genome public.</title>
        <authorList>
            <person name="Liu C."/>
            <person name="Sun Q."/>
        </authorList>
    </citation>
    <scope>NUCLEOTIDE SEQUENCE [LARGE SCALE GENOMIC DNA]</scope>
    <source>
        <strain evidence="2 3">YIM B02564</strain>
    </source>
</reference>
<accession>A0ABS1TPP8</accession>
<protein>
    <submittedName>
        <fullName evidence="2">Uncharacterized protein</fullName>
    </submittedName>
</protein>
<evidence type="ECO:0000313" key="2">
    <source>
        <dbReference type="EMBL" id="MBL4953257.1"/>
    </source>
</evidence>
<name>A0ABS1TPP8_9BACI</name>
<sequence>MSLKGKYFKLLAAIFICILSVSSFCNIPVAAKSSSKVYPAYDFNGDAGKFPKKLPNGLTIGKEKWGGYSYVPTILKGKKKVWSAAKQSIIDGGGQTQFTVTSNRDTFLSYYSGATGGEMTTLVGVHQNGKVFFKKNFGSGAGLEVKFLASNKVKVAIERVKKNWDPSREPNAARHSGIWDVKEYTISTTGHLKLVKKYIKHGL</sequence>
<keyword evidence="1" id="KW-0732">Signal</keyword>
<feature type="chain" id="PRO_5046070480" evidence="1">
    <location>
        <begin position="26"/>
        <end position="203"/>
    </location>
</feature>
<evidence type="ECO:0000313" key="3">
    <source>
        <dbReference type="Proteomes" id="UP000623967"/>
    </source>
</evidence>
<organism evidence="2 3">
    <name type="scientific">Neobacillus paridis</name>
    <dbReference type="NCBI Taxonomy" id="2803862"/>
    <lineage>
        <taxon>Bacteria</taxon>
        <taxon>Bacillati</taxon>
        <taxon>Bacillota</taxon>
        <taxon>Bacilli</taxon>
        <taxon>Bacillales</taxon>
        <taxon>Bacillaceae</taxon>
        <taxon>Neobacillus</taxon>
    </lineage>
</organism>
<evidence type="ECO:0000256" key="1">
    <source>
        <dbReference type="SAM" id="SignalP"/>
    </source>
</evidence>